<keyword evidence="9 15" id="KW-0378">Hydrolase</keyword>
<keyword evidence="11 15" id="KW-0106">Calcium</keyword>
<feature type="binding site" evidence="15">
    <location>
        <position position="541"/>
    </location>
    <ligand>
        <name>Ca(2+)</name>
        <dbReference type="ChEBI" id="CHEBI:29108"/>
    </ligand>
</feature>
<evidence type="ECO:0000256" key="15">
    <source>
        <dbReference type="PROSITE-ProRule" id="PRU01032"/>
    </source>
</evidence>
<feature type="binding site" evidence="15">
    <location>
        <position position="542"/>
    </location>
    <ligand>
        <name>Ca(2+)</name>
        <dbReference type="ChEBI" id="CHEBI:29108"/>
    </ligand>
</feature>
<dbReference type="OrthoDB" id="409122at2759"/>
<evidence type="ECO:0000256" key="8">
    <source>
        <dbReference type="ARBA" id="ARBA00022729"/>
    </source>
</evidence>
<evidence type="ECO:0000256" key="4">
    <source>
        <dbReference type="ARBA" id="ARBA00012462"/>
    </source>
</evidence>
<comment type="catalytic activity">
    <reaction evidence="1">
        <text>Release of an N-terminal tripeptide from a polypeptide.</text>
        <dbReference type="EC" id="3.4.14.10"/>
    </reaction>
</comment>
<dbReference type="GO" id="GO:0005576">
    <property type="term" value="C:extracellular region"/>
    <property type="evidence" value="ECO:0007669"/>
    <property type="project" value="UniProtKB-SubCell"/>
</dbReference>
<dbReference type="EC" id="3.4.14.10" evidence="4"/>
<feature type="active site" description="Charge relay system" evidence="15">
    <location>
        <position position="289"/>
    </location>
</feature>
<keyword evidence="7 15" id="KW-0479">Metal-binding</keyword>
<dbReference type="CDD" id="cd04056">
    <property type="entry name" value="Peptidases_S53"/>
    <property type="match status" value="1"/>
</dbReference>
<keyword evidence="8 16" id="KW-0732">Signal</keyword>
<comment type="subcellular location">
    <subcellularLocation>
        <location evidence="3">Secreted</location>
        <location evidence="3">Extracellular space</location>
    </subcellularLocation>
</comment>
<gene>
    <name evidence="18" type="ORF">CONLIGDRAFT_673656</name>
</gene>
<evidence type="ECO:0000256" key="13">
    <source>
        <dbReference type="ARBA" id="ARBA00023145"/>
    </source>
</evidence>
<comment type="cofactor">
    <cofactor evidence="15">
        <name>Ca(2+)</name>
        <dbReference type="ChEBI" id="CHEBI:29108"/>
    </cofactor>
    <text evidence="15">Binds 1 Ca(2+) ion per subunit.</text>
</comment>
<dbReference type="GO" id="GO:0004252">
    <property type="term" value="F:serine-type endopeptidase activity"/>
    <property type="evidence" value="ECO:0007669"/>
    <property type="project" value="UniProtKB-UniRule"/>
</dbReference>
<evidence type="ECO:0000256" key="11">
    <source>
        <dbReference type="ARBA" id="ARBA00022837"/>
    </source>
</evidence>
<dbReference type="GO" id="GO:0006508">
    <property type="term" value="P:proteolysis"/>
    <property type="evidence" value="ECO:0007669"/>
    <property type="project" value="UniProtKB-KW"/>
</dbReference>
<keyword evidence="19" id="KW-1185">Reference proteome</keyword>
<dbReference type="SUPFAM" id="SSF54897">
    <property type="entry name" value="Protease propeptides/inhibitors"/>
    <property type="match status" value="1"/>
</dbReference>
<evidence type="ECO:0000256" key="14">
    <source>
        <dbReference type="ARBA" id="ARBA00023180"/>
    </source>
</evidence>
<dbReference type="InterPro" id="IPR036852">
    <property type="entry name" value="Peptidase_S8/S53_dom_sf"/>
</dbReference>
<keyword evidence="5" id="KW-0964">Secreted</keyword>
<dbReference type="PROSITE" id="PS51695">
    <property type="entry name" value="SEDOLISIN"/>
    <property type="match status" value="1"/>
</dbReference>
<dbReference type="Gene3D" id="3.40.50.200">
    <property type="entry name" value="Peptidase S8/S53 domain"/>
    <property type="match status" value="1"/>
</dbReference>
<evidence type="ECO:0000256" key="12">
    <source>
        <dbReference type="ARBA" id="ARBA00023026"/>
    </source>
</evidence>
<evidence type="ECO:0000256" key="9">
    <source>
        <dbReference type="ARBA" id="ARBA00022801"/>
    </source>
</evidence>
<dbReference type="Pfam" id="PF09286">
    <property type="entry name" value="Pro-kuma_activ"/>
    <property type="match status" value="1"/>
</dbReference>
<dbReference type="InterPro" id="IPR050819">
    <property type="entry name" value="Tripeptidyl-peptidase_I"/>
</dbReference>
<dbReference type="InParanoid" id="A0A1J7IAZ5"/>
<dbReference type="AlphaFoldDB" id="A0A1J7IAZ5"/>
<dbReference type="SUPFAM" id="SSF52743">
    <property type="entry name" value="Subtilisin-like"/>
    <property type="match status" value="1"/>
</dbReference>
<sequence>MRHALLLAALAGLAQCKDIVVESLASVPTGWKKLRDADPAHPLKLRIALDQPNTALFEQTLYDVSNPEHVLYGKHLKRDELAQLMAPRAESTSAVLDWLRANVAESKIENEGDWINLLVSVREAERLLDAKFAVYGYLDTKVEQVRALAYSVPEDVRDHITFIAPIIRFGQPKAQRSEVFEVVDAKTAPVTAAVIPPQSLNVTACNTTSSPECLRALYKIGSYQADPSKKSLFGVCGYLEEYAKYDQLELFESTYAPYAEDQNFTVTQINGGGNDQADSTNDDVEANLDIQYAAAISYKTPIVYYSTGGRGPLVPDLDQPTPPGDNEPYLDFLTYLLKQPDSSLPQTLTTSYGEDEQSVPRPYVEKVCQMFGQLGARGVSVIFSSGDTGPGSACQSNDGKNTTRFLPIFPGACPYVTSVGATRYVEPEAAVSFSSGGFSDVFPRPIYQTVAVLGYLAQLGSRWKGLYNPAGRGFPDVAAQGVRYHVFDHDKDILVSGTSASAPMFAALVSLLNNARLAKGLPPMGFLNPWLYTVGWAGLTDIVNGGSRGCTGTDIYSGLPSPYVPYASWNATKGWDPVTGLGTPLFDKLLDLSTPGWWLPKIGGH</sequence>
<evidence type="ECO:0000256" key="7">
    <source>
        <dbReference type="ARBA" id="ARBA00022723"/>
    </source>
</evidence>
<dbReference type="GO" id="GO:0008240">
    <property type="term" value="F:tripeptidyl-peptidase activity"/>
    <property type="evidence" value="ECO:0007669"/>
    <property type="project" value="UniProtKB-EC"/>
</dbReference>
<feature type="signal peptide" evidence="16">
    <location>
        <begin position="1"/>
        <end position="16"/>
    </location>
</feature>
<dbReference type="InterPro" id="IPR030400">
    <property type="entry name" value="Sedolisin_dom"/>
</dbReference>
<evidence type="ECO:0000256" key="6">
    <source>
        <dbReference type="ARBA" id="ARBA00022670"/>
    </source>
</evidence>
<feature type="chain" id="PRO_5013176435" description="tripeptidyl-peptidase II" evidence="16">
    <location>
        <begin position="17"/>
        <end position="605"/>
    </location>
</feature>
<evidence type="ECO:0000256" key="1">
    <source>
        <dbReference type="ARBA" id="ARBA00001910"/>
    </source>
</evidence>
<reference evidence="18 19" key="1">
    <citation type="submission" date="2016-10" db="EMBL/GenBank/DDBJ databases">
        <title>Draft genome sequence of Coniochaeta ligniaria NRRL30616, a lignocellulolytic fungus for bioabatement of inhibitors in plant biomass hydrolysates.</title>
        <authorList>
            <consortium name="DOE Joint Genome Institute"/>
            <person name="Jimenez D.J."/>
            <person name="Hector R.E."/>
            <person name="Riley R."/>
            <person name="Sun H."/>
            <person name="Grigoriev I.V."/>
            <person name="Van Elsas J.D."/>
            <person name="Nichols N.N."/>
        </authorList>
    </citation>
    <scope>NUCLEOTIDE SEQUENCE [LARGE SCALE GENOMIC DNA]</scope>
    <source>
        <strain evidence="18 19">NRRL 30616</strain>
    </source>
</reference>
<dbReference type="PROSITE" id="PS00138">
    <property type="entry name" value="SUBTILASE_SER"/>
    <property type="match status" value="1"/>
</dbReference>
<keyword evidence="13" id="KW-0865">Zymogen</keyword>
<organism evidence="18 19">
    <name type="scientific">Coniochaeta ligniaria NRRL 30616</name>
    <dbReference type="NCBI Taxonomy" id="1408157"/>
    <lineage>
        <taxon>Eukaryota</taxon>
        <taxon>Fungi</taxon>
        <taxon>Dikarya</taxon>
        <taxon>Ascomycota</taxon>
        <taxon>Pezizomycotina</taxon>
        <taxon>Sordariomycetes</taxon>
        <taxon>Sordariomycetidae</taxon>
        <taxon>Coniochaetales</taxon>
        <taxon>Coniochaetaceae</taxon>
        <taxon>Coniochaeta</taxon>
    </lineage>
</organism>
<name>A0A1J7IAZ5_9PEZI</name>
<dbReference type="STRING" id="1408157.A0A1J7IAZ5"/>
<dbReference type="GO" id="GO:0046872">
    <property type="term" value="F:metal ion binding"/>
    <property type="evidence" value="ECO:0007669"/>
    <property type="project" value="UniProtKB-UniRule"/>
</dbReference>
<evidence type="ECO:0000256" key="16">
    <source>
        <dbReference type="SAM" id="SignalP"/>
    </source>
</evidence>
<evidence type="ECO:0000256" key="3">
    <source>
        <dbReference type="ARBA" id="ARBA00004239"/>
    </source>
</evidence>
<keyword evidence="14" id="KW-0325">Glycoprotein</keyword>
<dbReference type="Proteomes" id="UP000182658">
    <property type="component" value="Unassembled WGS sequence"/>
</dbReference>
<evidence type="ECO:0000256" key="5">
    <source>
        <dbReference type="ARBA" id="ARBA00022525"/>
    </source>
</evidence>
<protein>
    <recommendedName>
        <fullName evidence="4">tripeptidyl-peptidase II</fullName>
        <ecNumber evidence="4">3.4.14.10</ecNumber>
    </recommendedName>
</protein>
<accession>A0A1J7IAZ5</accession>
<evidence type="ECO:0000256" key="10">
    <source>
        <dbReference type="ARBA" id="ARBA00022825"/>
    </source>
</evidence>
<evidence type="ECO:0000256" key="2">
    <source>
        <dbReference type="ARBA" id="ARBA00002451"/>
    </source>
</evidence>
<feature type="binding site" evidence="15">
    <location>
        <position position="576"/>
    </location>
    <ligand>
        <name>Ca(2+)</name>
        <dbReference type="ChEBI" id="CHEBI:29108"/>
    </ligand>
</feature>
<dbReference type="SMART" id="SM00944">
    <property type="entry name" value="Pro-kuma_activ"/>
    <property type="match status" value="1"/>
</dbReference>
<keyword evidence="10 15" id="KW-0720">Serine protease</keyword>
<dbReference type="InterPro" id="IPR015366">
    <property type="entry name" value="S53_propep"/>
</dbReference>
<dbReference type="EMBL" id="KV875103">
    <property type="protein sequence ID" value="OIW24483.1"/>
    <property type="molecule type" value="Genomic_DNA"/>
</dbReference>
<dbReference type="InterPro" id="IPR000209">
    <property type="entry name" value="Peptidase_S8/S53_dom"/>
</dbReference>
<feature type="active site" description="Charge relay system" evidence="15">
    <location>
        <position position="285"/>
    </location>
</feature>
<feature type="binding site" evidence="15">
    <location>
        <position position="574"/>
    </location>
    <ligand>
        <name>Ca(2+)</name>
        <dbReference type="ChEBI" id="CHEBI:29108"/>
    </ligand>
</feature>
<evidence type="ECO:0000313" key="19">
    <source>
        <dbReference type="Proteomes" id="UP000182658"/>
    </source>
</evidence>
<evidence type="ECO:0000259" key="17">
    <source>
        <dbReference type="PROSITE" id="PS51695"/>
    </source>
</evidence>
<dbReference type="PANTHER" id="PTHR14218">
    <property type="entry name" value="PROTEASE S8 TRIPEPTIDYL PEPTIDASE I CLN2"/>
    <property type="match status" value="1"/>
</dbReference>
<feature type="active site" description="Charge relay system" evidence="15">
    <location>
        <position position="499"/>
    </location>
</feature>
<comment type="function">
    <text evidence="2">Secreted tripeptidyl-peptidase which degrades proteins at acidic pHs and is involved in virulence.</text>
</comment>
<dbReference type="Pfam" id="PF00082">
    <property type="entry name" value="Peptidase_S8"/>
    <property type="match status" value="1"/>
</dbReference>
<dbReference type="PANTHER" id="PTHR14218:SF35">
    <property type="entry name" value="PEPTIDASE S53 DOMAIN-CONTAINING PROTEIN"/>
    <property type="match status" value="1"/>
</dbReference>
<feature type="domain" description="Peptidase S53" evidence="17">
    <location>
        <begin position="208"/>
        <end position="596"/>
    </location>
</feature>
<dbReference type="FunFam" id="3.40.50.200:FF:000015">
    <property type="entry name" value="Tripeptidyl peptidase A"/>
    <property type="match status" value="1"/>
</dbReference>
<proteinExistence type="predicted"/>
<keyword evidence="12" id="KW-0843">Virulence</keyword>
<dbReference type="InterPro" id="IPR023828">
    <property type="entry name" value="Peptidase_S8_Ser-AS"/>
</dbReference>
<dbReference type="CDD" id="cd11377">
    <property type="entry name" value="Pro-peptidase_S53"/>
    <property type="match status" value="1"/>
</dbReference>
<keyword evidence="6 15" id="KW-0645">Protease</keyword>
<evidence type="ECO:0000313" key="18">
    <source>
        <dbReference type="EMBL" id="OIW24483.1"/>
    </source>
</evidence>